<dbReference type="Proteomes" id="UP000198397">
    <property type="component" value="Unassembled WGS sequence"/>
</dbReference>
<accession>A0A238XLP3</accession>
<feature type="domain" description="RNase H type-1" evidence="1">
    <location>
        <begin position="65"/>
        <end position="195"/>
    </location>
</feature>
<evidence type="ECO:0000313" key="2">
    <source>
        <dbReference type="EMBL" id="SNR59234.1"/>
    </source>
</evidence>
<dbReference type="InterPro" id="IPR002156">
    <property type="entry name" value="RNaseH_domain"/>
</dbReference>
<dbReference type="Pfam" id="PF13456">
    <property type="entry name" value="RVT_3"/>
    <property type="match status" value="1"/>
</dbReference>
<gene>
    <name evidence="2" type="ORF">SAMN06264855_11918</name>
</gene>
<dbReference type="PANTHER" id="PTHR46387:SF2">
    <property type="entry name" value="RIBONUCLEASE HI"/>
    <property type="match status" value="1"/>
</dbReference>
<dbReference type="EMBL" id="FZNQ01000019">
    <property type="protein sequence ID" value="SNR59234.1"/>
    <property type="molecule type" value="Genomic_DNA"/>
</dbReference>
<dbReference type="NCBIfam" id="NF041306">
    <property type="entry name" value="RnaseHI_Halo"/>
    <property type="match status" value="1"/>
</dbReference>
<dbReference type="PROSITE" id="PS50879">
    <property type="entry name" value="RNASE_H_1"/>
    <property type="match status" value="1"/>
</dbReference>
<name>A0A238XLP3_HALVU</name>
<dbReference type="AlphaFoldDB" id="A0A238XLP3"/>
<protein>
    <submittedName>
        <fullName evidence="2">Ribonuclease HI</fullName>
    </submittedName>
</protein>
<reference evidence="2 3" key="1">
    <citation type="submission" date="2017-06" db="EMBL/GenBank/DDBJ databases">
        <authorList>
            <person name="Kim H.J."/>
            <person name="Triplett B.A."/>
        </authorList>
    </citation>
    <scope>NUCLEOTIDE SEQUENCE [LARGE SCALE GENOMIC DNA]</scope>
    <source>
        <strain evidence="2 3">DSM 8800</strain>
    </source>
</reference>
<proteinExistence type="predicted"/>
<dbReference type="CDD" id="cd09279">
    <property type="entry name" value="RNase_HI_like"/>
    <property type="match status" value="1"/>
</dbReference>
<dbReference type="InterPro" id="IPR012337">
    <property type="entry name" value="RNaseH-like_sf"/>
</dbReference>
<evidence type="ECO:0000259" key="1">
    <source>
        <dbReference type="PROSITE" id="PS50879"/>
    </source>
</evidence>
<dbReference type="RefSeq" id="WP_089385619.1">
    <property type="nucleotide sequence ID" value="NZ_FZNQ01000019.1"/>
</dbReference>
<dbReference type="InterPro" id="IPR036397">
    <property type="entry name" value="RNaseH_sf"/>
</dbReference>
<dbReference type="Gene3D" id="3.30.420.10">
    <property type="entry name" value="Ribonuclease H-like superfamily/Ribonuclease H"/>
    <property type="match status" value="1"/>
</dbReference>
<keyword evidence="3" id="KW-1185">Reference proteome</keyword>
<dbReference type="GO" id="GO:0003676">
    <property type="term" value="F:nucleic acid binding"/>
    <property type="evidence" value="ECO:0007669"/>
    <property type="project" value="InterPro"/>
</dbReference>
<evidence type="ECO:0000313" key="3">
    <source>
        <dbReference type="Proteomes" id="UP000198397"/>
    </source>
</evidence>
<dbReference type="OrthoDB" id="333599at2157"/>
<dbReference type="InterPro" id="IPR049863">
    <property type="entry name" value="RnhA-like_halobact"/>
</dbReference>
<dbReference type="GO" id="GO:0004523">
    <property type="term" value="F:RNA-DNA hybrid ribonuclease activity"/>
    <property type="evidence" value="ECO:0007669"/>
    <property type="project" value="InterPro"/>
</dbReference>
<organism evidence="2 3">
    <name type="scientific">Halorubrum vacuolatum</name>
    <name type="common">Natronobacterium vacuolatum</name>
    <dbReference type="NCBI Taxonomy" id="63740"/>
    <lineage>
        <taxon>Archaea</taxon>
        <taxon>Methanobacteriati</taxon>
        <taxon>Methanobacteriota</taxon>
        <taxon>Stenosarchaea group</taxon>
        <taxon>Halobacteria</taxon>
        <taxon>Halobacteriales</taxon>
        <taxon>Haloferacaceae</taxon>
        <taxon>Halorubrum</taxon>
    </lineage>
</organism>
<sequence>MPTIPCDPTVARERLAAAGVEIEPGNTDHERWRARREGAVAVAYDGKVVVQGRDPTRLVGLLQGGGGRAHVYFDGASRGNPGPAAVGWCLVTSDGIVAEGGERIESTTNNRAEYAALIRALEAAVDYGFEEVDVRGDSELIVKQVRGEWNVNDPGLRERRVRVHELLDRFDRWSLVHVPREINARADELANEALDDATR</sequence>
<dbReference type="SUPFAM" id="SSF53098">
    <property type="entry name" value="Ribonuclease H-like"/>
    <property type="match status" value="1"/>
</dbReference>
<dbReference type="PANTHER" id="PTHR46387">
    <property type="entry name" value="POLYNUCLEOTIDYL TRANSFERASE, RIBONUCLEASE H-LIKE SUPERFAMILY PROTEIN"/>
    <property type="match status" value="1"/>
</dbReference>